<dbReference type="PANTHER" id="PTHR43318:SF1">
    <property type="entry name" value="POLYSACCHARIDE BIOSYNTHESIS PROTEIN EPSC-RELATED"/>
    <property type="match status" value="1"/>
</dbReference>
<keyword evidence="2" id="KW-1133">Transmembrane helix</keyword>
<protein>
    <submittedName>
        <fullName evidence="4">Capsular polysaccharide biosynthesis protein CapD</fullName>
    </submittedName>
</protein>
<dbReference type="PANTHER" id="PTHR43318">
    <property type="entry name" value="UDP-N-ACETYLGLUCOSAMINE 4,6-DEHYDRATASE"/>
    <property type="match status" value="1"/>
</dbReference>
<comment type="similarity">
    <text evidence="1">Belongs to the polysaccharide synthase family.</text>
</comment>
<feature type="transmembrane region" description="Helical" evidence="2">
    <location>
        <begin position="107"/>
        <end position="127"/>
    </location>
</feature>
<reference evidence="4 5" key="1">
    <citation type="submission" date="2018-04" db="EMBL/GenBank/DDBJ databases">
        <title>Altererythrobacter sp. HME9302 genome sequencing and assembly.</title>
        <authorList>
            <person name="Kang H."/>
            <person name="Kim H."/>
            <person name="Joh K."/>
        </authorList>
    </citation>
    <scope>NUCLEOTIDE SEQUENCE [LARGE SCALE GENOMIC DNA]</scope>
    <source>
        <strain evidence="4 5">HME9302</strain>
    </source>
</reference>
<dbReference type="InterPro" id="IPR003869">
    <property type="entry name" value="Polysac_CapD-like"/>
</dbReference>
<keyword evidence="2" id="KW-0472">Membrane</keyword>
<keyword evidence="2" id="KW-0812">Transmembrane</keyword>
<dbReference type="Pfam" id="PF13727">
    <property type="entry name" value="CoA_binding_3"/>
    <property type="match status" value="1"/>
</dbReference>
<dbReference type="InterPro" id="IPR029063">
    <property type="entry name" value="SAM-dependent_MTases_sf"/>
</dbReference>
<organism evidence="4 5">
    <name type="scientific">Alteripontixanthobacter maritimus</name>
    <dbReference type="NCBI Taxonomy" id="2161824"/>
    <lineage>
        <taxon>Bacteria</taxon>
        <taxon>Pseudomonadati</taxon>
        <taxon>Pseudomonadota</taxon>
        <taxon>Alphaproteobacteria</taxon>
        <taxon>Sphingomonadales</taxon>
        <taxon>Erythrobacteraceae</taxon>
        <taxon>Alteripontixanthobacter</taxon>
    </lineage>
</organism>
<dbReference type="Proteomes" id="UP000253727">
    <property type="component" value="Unassembled WGS sequence"/>
</dbReference>
<gene>
    <name evidence="4" type="ORF">HME9302_02602</name>
</gene>
<feature type="domain" description="Polysaccharide biosynthesis protein CapD-like" evidence="3">
    <location>
        <begin position="310"/>
        <end position="600"/>
    </location>
</feature>
<evidence type="ECO:0000256" key="1">
    <source>
        <dbReference type="ARBA" id="ARBA00007430"/>
    </source>
</evidence>
<accession>A0A369QAM0</accession>
<feature type="transmembrane region" description="Helical" evidence="2">
    <location>
        <begin position="39"/>
        <end position="59"/>
    </location>
</feature>
<dbReference type="InterPro" id="IPR051203">
    <property type="entry name" value="Polysaccharide_Synthase-Rel"/>
</dbReference>
<evidence type="ECO:0000313" key="5">
    <source>
        <dbReference type="Proteomes" id="UP000253727"/>
    </source>
</evidence>
<evidence type="ECO:0000259" key="3">
    <source>
        <dbReference type="Pfam" id="PF02719"/>
    </source>
</evidence>
<evidence type="ECO:0000313" key="4">
    <source>
        <dbReference type="EMBL" id="RDC61380.1"/>
    </source>
</evidence>
<evidence type="ECO:0000256" key="2">
    <source>
        <dbReference type="SAM" id="Phobius"/>
    </source>
</evidence>
<dbReference type="SUPFAM" id="SSF53335">
    <property type="entry name" value="S-adenosyl-L-methionine-dependent methyltransferases"/>
    <property type="match status" value="1"/>
</dbReference>
<keyword evidence="5" id="KW-1185">Reference proteome</keyword>
<dbReference type="EMBL" id="QBKA01000002">
    <property type="protein sequence ID" value="RDC61380.1"/>
    <property type="molecule type" value="Genomic_DNA"/>
</dbReference>
<dbReference type="RefSeq" id="WP_230080010.1">
    <property type="nucleotide sequence ID" value="NZ_QBKA01000002.1"/>
</dbReference>
<dbReference type="AlphaFoldDB" id="A0A369QAM0"/>
<comment type="caution">
    <text evidence="4">The sequence shown here is derived from an EMBL/GenBank/DDBJ whole genome shotgun (WGS) entry which is preliminary data.</text>
</comment>
<feature type="transmembrane region" description="Helical" evidence="2">
    <location>
        <begin position="74"/>
        <end position="95"/>
    </location>
</feature>
<dbReference type="InterPro" id="IPR036291">
    <property type="entry name" value="NAD(P)-bd_dom_sf"/>
</dbReference>
<dbReference type="SUPFAM" id="SSF51735">
    <property type="entry name" value="NAD(P)-binding Rossmann-fold domains"/>
    <property type="match status" value="1"/>
</dbReference>
<name>A0A369QAM0_9SPHN</name>
<proteinExistence type="inferred from homology"/>
<dbReference type="CDD" id="cd05237">
    <property type="entry name" value="UDP_invert_4-6DH_SDR_e"/>
    <property type="match status" value="1"/>
</dbReference>
<dbReference type="Pfam" id="PF02719">
    <property type="entry name" value="Polysacc_synt_2"/>
    <property type="match status" value="1"/>
</dbReference>
<dbReference type="Gene3D" id="3.40.50.720">
    <property type="entry name" value="NAD(P)-binding Rossmann-like Domain"/>
    <property type="match status" value="2"/>
</dbReference>
<feature type="transmembrane region" description="Helical" evidence="2">
    <location>
        <begin position="14"/>
        <end position="32"/>
    </location>
</feature>
<sequence>MNITPLEKGPIGQIIWRALAMLNVAIIQVTSLPRHHKKLVVGAIDGILLVCSIWFAYSLRTGEWSLLSPSITKMLWPTTLLAIPIFVFSGVYRTVFRYAGVGMLQILIRAFLLYTVVVVVIYTIIGIEGVPRTMGLLQPIIYFGFMAASRIFFRYLVFDVVSKIGPRESARITLIYGAGQAGQQILQSLSDDPAMRFAGYIDDDANIAGQRINGAKVWHSLDLLTVIERFGVTDILLAMPDASRRRRRAIVDELHDHPVIVRILPSTQDIIEGKVSVSDIQPLQVEDLLGREPIAPDMTLLDRTIVGKVVMVTGAGGSIGSELARQILRIGARKLILYEVSEFALYQIERELRTSLEAAKCEIVPLLGCVRNRVRLKDLFGELHIDTVFHAAAYRHVPLVEANPLEGIRNNIIGTAEMVRASHDAKVQDFILISTDKAVRPTNVMGATKRGAEQVLQAFAEMSDTTRFSMVRFGNVLGSSGSVVPLFSRQIQNGGPITVTHRDVTRYFMTIAEAANLVIQAGGMATGGEVYVLDMGRPVKIIDLADKMIRLSGLTVRDELRPDGDIEIKEVGLRPGEKLYEELLIGNEPIATRHKRILMAQESFMAWDELARIIGLLRECRDRQEAILLLEELVPDFEHRRDNLPAADVSQQQRAVGA</sequence>